<evidence type="ECO:0000256" key="4">
    <source>
        <dbReference type="ARBA" id="ARBA00066388"/>
    </source>
</evidence>
<keyword evidence="3 6" id="KW-0067">ATP-binding</keyword>
<sequence>MTVKVKVKDLSIIYDNGDGVRDVNLDIYENEILTLLGPSGCGKTTILRAIGGFNKVTQGSILIDDQEITNLEPEDRPTGMVFQGYNLWPHMSVYDNLAFGLKLRKVKKVEIKEKIKNVLDLVKLPGIEKKYPAQLSGGQQQRVAIARSILLEPAVLLLDEPFSALDAKIRQEMRLELKRIQQDLNLTVVFVTHDQEEAMSISDRIVVMDKGHISQLGTPNEIYDNPQSQYVASFIGAMNFLPTETGQTMAIRLEDVLVGPASMYEQKAEVEAIMLVGHYAILSLKTQNNQHLQSYVTRTESAKYLEGDAISYQIAKYQMYDKKEALQ</sequence>
<dbReference type="EMBL" id="AENN01000006">
    <property type="protein sequence ID" value="EFR31714.1"/>
    <property type="molecule type" value="Genomic_DNA"/>
</dbReference>
<dbReference type="PROSITE" id="PS00211">
    <property type="entry name" value="ABC_TRANSPORTER_1"/>
    <property type="match status" value="1"/>
</dbReference>
<dbReference type="GO" id="GO:0015418">
    <property type="term" value="F:ABC-type quaternary ammonium compound transporting activity"/>
    <property type="evidence" value="ECO:0007669"/>
    <property type="project" value="UniProtKB-EC"/>
</dbReference>
<dbReference type="eggNOG" id="COG3842">
    <property type="taxonomic scope" value="Bacteria"/>
</dbReference>
<dbReference type="InterPro" id="IPR003593">
    <property type="entry name" value="AAA+_ATPase"/>
</dbReference>
<dbReference type="Pfam" id="PF00005">
    <property type="entry name" value="ABC_tran"/>
    <property type="match status" value="1"/>
</dbReference>
<protein>
    <recommendedName>
        <fullName evidence="4">ABC-type quaternary amine transporter</fullName>
        <ecNumber evidence="4">7.6.2.9</ecNumber>
    </recommendedName>
</protein>
<reference evidence="6 7" key="1">
    <citation type="submission" date="2010-10" db="EMBL/GenBank/DDBJ databases">
        <authorList>
            <person name="Durkin A.S."/>
            <person name="Madupu R."/>
            <person name="Torralba M."/>
            <person name="Gillis M."/>
            <person name="Methe B."/>
            <person name="Sutton G."/>
            <person name="Nelson K.E."/>
        </authorList>
    </citation>
    <scope>NUCLEOTIDE SEQUENCE [LARGE SCALE GENOMIC DNA]</scope>
    <source>
        <strain evidence="6 7">ACS-139-V-Col8</strain>
    </source>
</reference>
<proteinExistence type="predicted"/>
<feature type="domain" description="ABC transporter" evidence="5">
    <location>
        <begin position="5"/>
        <end position="235"/>
    </location>
</feature>
<dbReference type="Proteomes" id="UP000005990">
    <property type="component" value="Unassembled WGS sequence"/>
</dbReference>
<gene>
    <name evidence="6" type="ORF">HMPREF9257_0075</name>
</gene>
<keyword evidence="2" id="KW-0547">Nucleotide-binding</keyword>
<dbReference type="PROSITE" id="PS50893">
    <property type="entry name" value="ABC_TRANSPORTER_2"/>
    <property type="match status" value="1"/>
</dbReference>
<evidence type="ECO:0000313" key="6">
    <source>
        <dbReference type="EMBL" id="EFR31714.1"/>
    </source>
</evidence>
<dbReference type="PANTHER" id="PTHR42781:SF4">
    <property type="entry name" value="SPERMIDINE_PUTRESCINE IMPORT ATP-BINDING PROTEIN POTA"/>
    <property type="match status" value="1"/>
</dbReference>
<dbReference type="InterPro" id="IPR027417">
    <property type="entry name" value="P-loop_NTPase"/>
</dbReference>
<dbReference type="SUPFAM" id="SSF52540">
    <property type="entry name" value="P-loop containing nucleoside triphosphate hydrolases"/>
    <property type="match status" value="1"/>
</dbReference>
<organism evidence="6 7">
    <name type="scientific">Eremococcus coleocola ACS-139-V-Col8</name>
    <dbReference type="NCBI Taxonomy" id="908337"/>
    <lineage>
        <taxon>Bacteria</taxon>
        <taxon>Bacillati</taxon>
        <taxon>Bacillota</taxon>
        <taxon>Bacilli</taxon>
        <taxon>Lactobacillales</taxon>
        <taxon>Aerococcaceae</taxon>
        <taxon>Eremococcus</taxon>
    </lineage>
</organism>
<dbReference type="RefSeq" id="WP_006417846.1">
    <property type="nucleotide sequence ID" value="NZ_AENN01000006.1"/>
</dbReference>
<dbReference type="InterPro" id="IPR003439">
    <property type="entry name" value="ABC_transporter-like_ATP-bd"/>
</dbReference>
<dbReference type="GO" id="GO:0005524">
    <property type="term" value="F:ATP binding"/>
    <property type="evidence" value="ECO:0007669"/>
    <property type="project" value="UniProtKB-KW"/>
</dbReference>
<evidence type="ECO:0000256" key="3">
    <source>
        <dbReference type="ARBA" id="ARBA00022840"/>
    </source>
</evidence>
<dbReference type="InterPro" id="IPR017871">
    <property type="entry name" value="ABC_transporter-like_CS"/>
</dbReference>
<dbReference type="STRING" id="908337.HMPREF9257_0075"/>
<dbReference type="EC" id="7.6.2.9" evidence="4"/>
<dbReference type="PANTHER" id="PTHR42781">
    <property type="entry name" value="SPERMIDINE/PUTRESCINE IMPORT ATP-BINDING PROTEIN POTA"/>
    <property type="match status" value="1"/>
</dbReference>
<dbReference type="AlphaFoldDB" id="E4KML3"/>
<evidence type="ECO:0000256" key="1">
    <source>
        <dbReference type="ARBA" id="ARBA00022448"/>
    </source>
</evidence>
<dbReference type="SMART" id="SM00382">
    <property type="entry name" value="AAA"/>
    <property type="match status" value="1"/>
</dbReference>
<keyword evidence="1" id="KW-0813">Transport</keyword>
<evidence type="ECO:0000313" key="7">
    <source>
        <dbReference type="Proteomes" id="UP000005990"/>
    </source>
</evidence>
<dbReference type="FunFam" id="3.40.50.300:FF:000425">
    <property type="entry name" value="Probable ABC transporter, ATP-binding subunit"/>
    <property type="match status" value="1"/>
</dbReference>
<dbReference type="InterPro" id="IPR050093">
    <property type="entry name" value="ABC_SmlMolc_Importer"/>
</dbReference>
<evidence type="ECO:0000256" key="2">
    <source>
        <dbReference type="ARBA" id="ARBA00022741"/>
    </source>
</evidence>
<keyword evidence="7" id="KW-1185">Reference proteome</keyword>
<evidence type="ECO:0000259" key="5">
    <source>
        <dbReference type="PROSITE" id="PS50893"/>
    </source>
</evidence>
<accession>E4KML3</accession>
<dbReference type="OrthoDB" id="9790614at2"/>
<dbReference type="Gene3D" id="3.40.50.300">
    <property type="entry name" value="P-loop containing nucleotide triphosphate hydrolases"/>
    <property type="match status" value="1"/>
</dbReference>
<name>E4KML3_9LACT</name>
<dbReference type="GO" id="GO:0016887">
    <property type="term" value="F:ATP hydrolysis activity"/>
    <property type="evidence" value="ECO:0007669"/>
    <property type="project" value="InterPro"/>
</dbReference>
<comment type="caution">
    <text evidence="6">The sequence shown here is derived from an EMBL/GenBank/DDBJ whole genome shotgun (WGS) entry which is preliminary data.</text>
</comment>